<proteinExistence type="predicted"/>
<dbReference type="InterPro" id="IPR009061">
    <property type="entry name" value="DNA-bd_dom_put_sf"/>
</dbReference>
<dbReference type="SUPFAM" id="SSF46955">
    <property type="entry name" value="Putative DNA-binding domain"/>
    <property type="match status" value="1"/>
</dbReference>
<comment type="caution">
    <text evidence="2">The sequence shown here is derived from an EMBL/GenBank/DDBJ whole genome shotgun (WGS) entry which is preliminary data.</text>
</comment>
<dbReference type="Gene3D" id="1.10.10.60">
    <property type="entry name" value="Homeodomain-like"/>
    <property type="match status" value="2"/>
</dbReference>
<accession>A0A318SZZ0</accession>
<dbReference type="Gene3D" id="2.30.30.130">
    <property type="entry name" value="Transposase, Mu, C-terminal"/>
    <property type="match status" value="1"/>
</dbReference>
<dbReference type="InterPro" id="IPR015126">
    <property type="entry name" value="Mu_I-gamma"/>
</dbReference>
<dbReference type="InterPro" id="IPR003314">
    <property type="entry name" value="Mu-type_HTH"/>
</dbReference>
<dbReference type="InterPro" id="IPR015378">
    <property type="entry name" value="Transposase-like_Mu_C"/>
</dbReference>
<dbReference type="GO" id="GO:0003677">
    <property type="term" value="F:DNA binding"/>
    <property type="evidence" value="ECO:0007669"/>
    <property type="project" value="InterPro"/>
</dbReference>
<dbReference type="EMBL" id="QJTF01000018">
    <property type="protein sequence ID" value="PYE86883.1"/>
    <property type="molecule type" value="Genomic_DNA"/>
</dbReference>
<dbReference type="InterPro" id="IPR036388">
    <property type="entry name" value="WH-like_DNA-bd_sf"/>
</dbReference>
<dbReference type="InterPro" id="IPR004189">
    <property type="entry name" value="Phage_Mu_transposase"/>
</dbReference>
<dbReference type="RefSeq" id="WP_110753206.1">
    <property type="nucleotide sequence ID" value="NZ_QJTF01000018.1"/>
</dbReference>
<reference evidence="2 3" key="1">
    <citation type="submission" date="2018-06" db="EMBL/GenBank/DDBJ databases">
        <title>Genomic Encyclopedia of Type Strains, Phase III (KMG-III): the genomes of soil and plant-associated and newly described type strains.</title>
        <authorList>
            <person name="Whitman W."/>
        </authorList>
    </citation>
    <scope>NUCLEOTIDE SEQUENCE [LARGE SCALE GENOMIC DNA]</scope>
    <source>
        <strain evidence="2 3">ORS 1419</strain>
    </source>
</reference>
<evidence type="ECO:0000313" key="3">
    <source>
        <dbReference type="Proteomes" id="UP000247454"/>
    </source>
</evidence>
<dbReference type="Pfam" id="PF09299">
    <property type="entry name" value="Mu-transpos_C"/>
    <property type="match status" value="1"/>
</dbReference>
<dbReference type="SUPFAM" id="SSF50610">
    <property type="entry name" value="mu transposase, C-terminal domain"/>
    <property type="match status" value="1"/>
</dbReference>
<dbReference type="SUPFAM" id="SSF46689">
    <property type="entry name" value="Homeodomain-like"/>
    <property type="match status" value="2"/>
</dbReference>
<name>A0A318SZZ0_9HYPH</name>
<dbReference type="InterPro" id="IPR012337">
    <property type="entry name" value="RNaseH-like_sf"/>
</dbReference>
<keyword evidence="3" id="KW-1185">Reference proteome</keyword>
<dbReference type="GO" id="GO:0015074">
    <property type="term" value="P:DNA integration"/>
    <property type="evidence" value="ECO:0007669"/>
    <property type="project" value="InterPro"/>
</dbReference>
<dbReference type="Gene3D" id="3.30.420.10">
    <property type="entry name" value="Ribonuclease H-like superfamily/Ribonuclease H"/>
    <property type="match status" value="1"/>
</dbReference>
<feature type="domain" description="HTH Mu-type" evidence="1">
    <location>
        <begin position="4"/>
        <end position="72"/>
    </location>
</feature>
<dbReference type="Pfam" id="PF02914">
    <property type="entry name" value="DDE_2"/>
    <property type="match status" value="1"/>
</dbReference>
<dbReference type="Pfam" id="PF09039">
    <property type="entry name" value="HTH_Tnp_Mu_2"/>
    <property type="match status" value="1"/>
</dbReference>
<evidence type="ECO:0000313" key="2">
    <source>
        <dbReference type="EMBL" id="PYE86883.1"/>
    </source>
</evidence>
<dbReference type="OrthoDB" id="5287589at2"/>
<evidence type="ECO:0000259" key="1">
    <source>
        <dbReference type="PROSITE" id="PS51702"/>
    </source>
</evidence>
<dbReference type="InterPro" id="IPR009057">
    <property type="entry name" value="Homeodomain-like_sf"/>
</dbReference>
<dbReference type="InterPro" id="IPR009004">
    <property type="entry name" value="Transposase_Mu_C"/>
</dbReference>
<organism evidence="2 3">
    <name type="scientific">Phyllobacterium leguminum</name>
    <dbReference type="NCBI Taxonomy" id="314237"/>
    <lineage>
        <taxon>Bacteria</taxon>
        <taxon>Pseudomonadati</taxon>
        <taxon>Pseudomonadota</taxon>
        <taxon>Alphaproteobacteria</taxon>
        <taxon>Hyphomicrobiales</taxon>
        <taxon>Phyllobacteriaceae</taxon>
        <taxon>Phyllobacterium</taxon>
    </lineage>
</organism>
<dbReference type="PROSITE" id="PS51702">
    <property type="entry name" value="HTH_MU"/>
    <property type="match status" value="1"/>
</dbReference>
<dbReference type="GO" id="GO:0006313">
    <property type="term" value="P:DNA transposition"/>
    <property type="evidence" value="ECO:0007669"/>
    <property type="project" value="InterPro"/>
</dbReference>
<gene>
    <name evidence="2" type="ORF">C7477_11821</name>
</gene>
<dbReference type="AlphaFoldDB" id="A0A318SZZ0"/>
<protein>
    <submittedName>
        <fullName evidence="2">Mu transposase-like protein</fullName>
    </submittedName>
</protein>
<dbReference type="GO" id="GO:0004803">
    <property type="term" value="F:transposase activity"/>
    <property type="evidence" value="ECO:0007669"/>
    <property type="project" value="InterPro"/>
</dbReference>
<dbReference type="SUPFAM" id="SSF53098">
    <property type="entry name" value="Ribonuclease H-like"/>
    <property type="match status" value="1"/>
</dbReference>
<dbReference type="InterPro" id="IPR036397">
    <property type="entry name" value="RNaseH_sf"/>
</dbReference>
<sequence length="640" mass="72606">MADGWYSVEEAVQVADPAMPASVRGWNRKITEQKWRAADGKARKAGHGWEYHLTLFPQTTQNLLPAKEADAAAKPSSDTTENPIWRRYDELPQKHKDECARRLTIVKAAHRLMSVGKTQTAAIEIAAREAGISTPTLRNWLNTVRGVRASDWLAALAPDYKATAQFTECHPKAWEALKSDYLRAEAPKFSACYRRLEAAAKREGWEPLPSERALRRRFEAEVPQSVIKLKRSGRDELKKLYPAQRRTKKRLRAMQVVNIDGHRWDIWVHRPSGNGEPFRPLLVAIQDIFSGKFLAWRHCETENRVAVRLVIGDVVERYGIFDEIVLDNGRGFASKWITGGTPNRYRFKVRDDEPDGLLTQLGVEVHWATPYAGQSKPIERAFRDFCEDIAKHPFCAGAYTGNSPVNKPENYGSRVLEWDEFRQFVDGMIAEHNARVGRKTETAKGRSFDEAFAASIAEPSTIVRWPTTTQRDLWLLMAEEVTARKGNGEIHLLGNRYWTEELIEHAGKKLAARFDPDDLTRPIKVYDLRGSLLCEAPSLGDVDFIDAEEAHTHNRLRAAFQKKQRELAELHVTMKPDELGRLYAPTAVSEKKSMKPAVTRLATRGNAALKPRPEESWNEEAEAAFENVASLMGRRLLKEA</sequence>
<dbReference type="Proteomes" id="UP000247454">
    <property type="component" value="Unassembled WGS sequence"/>
</dbReference>
<dbReference type="Gene3D" id="1.10.10.10">
    <property type="entry name" value="Winged helix-like DNA-binding domain superfamily/Winged helix DNA-binding domain"/>
    <property type="match status" value="1"/>
</dbReference>